<evidence type="ECO:0000259" key="8">
    <source>
        <dbReference type="Pfam" id="PF05193"/>
    </source>
</evidence>
<dbReference type="Pfam" id="PF05193">
    <property type="entry name" value="Peptidase_M16_C"/>
    <property type="match status" value="1"/>
</dbReference>
<comment type="caution">
    <text evidence="9">The sequence shown here is derived from an EMBL/GenBank/DDBJ whole genome shotgun (WGS) entry which is preliminary data.</text>
</comment>
<protein>
    <submittedName>
        <fullName evidence="9">Peptidase M16</fullName>
    </submittedName>
</protein>
<evidence type="ECO:0000313" key="9">
    <source>
        <dbReference type="EMBL" id="GGJ88871.1"/>
    </source>
</evidence>
<keyword evidence="4" id="KW-0862">Zinc</keyword>
<evidence type="ECO:0000313" key="10">
    <source>
        <dbReference type="Proteomes" id="UP000660265"/>
    </source>
</evidence>
<dbReference type="SUPFAM" id="SSF63411">
    <property type="entry name" value="LuxS/MPP-like metallohydrolase"/>
    <property type="match status" value="2"/>
</dbReference>
<evidence type="ECO:0000256" key="2">
    <source>
        <dbReference type="ARBA" id="ARBA00022670"/>
    </source>
</evidence>
<feature type="region of interest" description="Disordered" evidence="6">
    <location>
        <begin position="329"/>
        <end position="349"/>
    </location>
</feature>
<evidence type="ECO:0000259" key="7">
    <source>
        <dbReference type="Pfam" id="PF00675"/>
    </source>
</evidence>
<evidence type="ECO:0000256" key="6">
    <source>
        <dbReference type="SAM" id="MobiDB-lite"/>
    </source>
</evidence>
<dbReference type="InterPro" id="IPR007863">
    <property type="entry name" value="Peptidase_M16_C"/>
</dbReference>
<keyword evidence="3" id="KW-0378">Hydrolase</keyword>
<dbReference type="EMBL" id="BMMV01000005">
    <property type="protein sequence ID" value="GGJ88871.1"/>
    <property type="molecule type" value="Genomic_DNA"/>
</dbReference>
<evidence type="ECO:0000256" key="4">
    <source>
        <dbReference type="ARBA" id="ARBA00022833"/>
    </source>
</evidence>
<dbReference type="InterPro" id="IPR011765">
    <property type="entry name" value="Pept_M16_N"/>
</dbReference>
<sequence length="465" mass="49342">MLAWMTRNQMRRLVLDNGLRVLLAPNPTGASIGVAVHYGVGFRTEPKGHTGLAHLFEHLMIQGGHGSAPGGYLPQVQRAGGLGDAKTRQDLTVYYAAAPASALEMLLALEADRMRSPRITEQNLRTQTAVIDEEIRLMVRNRPYGAFPWVLPRALHSLTENARDGYGESVDLAAIDIPLCERFFVDHYGPGNALVTLTGAFEPDAAERLVRRHFEPLPGRPVAAPPDAAEPEPWEDRQLSVADPHAGLPAVAIGYRMPDPVKERADHLAHVVLAALLGQGRHALLRRGPAAPTGVASLSVGCGLFGLPLDTTGPDLLTLFAVYGGATEGRTAGADDGGPDGTDEADDPGGVTEALDTALATLVENEVDAGLLRATTARWASAALRELGDPSTRAQLLGQRELLFGEAELTERLPEMIRTGVTGEQVSRAAARLRASHRAVVRFVPGTGAPDRGTTATAHGKAVAP</sequence>
<reference evidence="10" key="1">
    <citation type="journal article" date="2019" name="Int. J. Syst. Evol. Microbiol.">
        <title>The Global Catalogue of Microorganisms (GCM) 10K type strain sequencing project: providing services to taxonomists for standard genome sequencing and annotation.</title>
        <authorList>
            <consortium name="The Broad Institute Genomics Platform"/>
            <consortium name="The Broad Institute Genome Sequencing Center for Infectious Disease"/>
            <person name="Wu L."/>
            <person name="Ma J."/>
        </authorList>
    </citation>
    <scope>NUCLEOTIDE SEQUENCE [LARGE SCALE GENOMIC DNA]</scope>
    <source>
        <strain evidence="10">CGMCC 4.7275</strain>
    </source>
</reference>
<name>A0ABQ2E4R4_9ACTN</name>
<evidence type="ECO:0000256" key="1">
    <source>
        <dbReference type="ARBA" id="ARBA00007261"/>
    </source>
</evidence>
<evidence type="ECO:0000256" key="5">
    <source>
        <dbReference type="ARBA" id="ARBA00023049"/>
    </source>
</evidence>
<dbReference type="Gene3D" id="3.30.830.10">
    <property type="entry name" value="Metalloenzyme, LuxS/M16 peptidase-like"/>
    <property type="match status" value="2"/>
</dbReference>
<feature type="domain" description="Peptidase M16 N-terminal" evidence="7">
    <location>
        <begin position="20"/>
        <end position="138"/>
    </location>
</feature>
<feature type="domain" description="Peptidase M16 C-terminal" evidence="8">
    <location>
        <begin position="183"/>
        <end position="311"/>
    </location>
</feature>
<comment type="similarity">
    <text evidence="1">Belongs to the peptidase M16 family.</text>
</comment>
<keyword evidence="5" id="KW-0482">Metalloprotease</keyword>
<dbReference type="PANTHER" id="PTHR43690">
    <property type="entry name" value="NARDILYSIN"/>
    <property type="match status" value="1"/>
</dbReference>
<organism evidence="9 10">
    <name type="scientific">Streptomyces camponoticapitis</name>
    <dbReference type="NCBI Taxonomy" id="1616125"/>
    <lineage>
        <taxon>Bacteria</taxon>
        <taxon>Bacillati</taxon>
        <taxon>Actinomycetota</taxon>
        <taxon>Actinomycetes</taxon>
        <taxon>Kitasatosporales</taxon>
        <taxon>Streptomycetaceae</taxon>
        <taxon>Streptomyces</taxon>
    </lineage>
</organism>
<accession>A0ABQ2E4R4</accession>
<dbReference type="Proteomes" id="UP000660265">
    <property type="component" value="Unassembled WGS sequence"/>
</dbReference>
<dbReference type="InterPro" id="IPR050626">
    <property type="entry name" value="Peptidase_M16"/>
</dbReference>
<proteinExistence type="inferred from homology"/>
<dbReference type="InterPro" id="IPR011249">
    <property type="entry name" value="Metalloenz_LuxS/M16"/>
</dbReference>
<feature type="region of interest" description="Disordered" evidence="6">
    <location>
        <begin position="217"/>
        <end position="236"/>
    </location>
</feature>
<keyword evidence="2" id="KW-0645">Protease</keyword>
<keyword evidence="10" id="KW-1185">Reference proteome</keyword>
<gene>
    <name evidence="9" type="ORF">GCM10011583_20310</name>
</gene>
<dbReference type="Pfam" id="PF00675">
    <property type="entry name" value="Peptidase_M16"/>
    <property type="match status" value="1"/>
</dbReference>
<evidence type="ECO:0000256" key="3">
    <source>
        <dbReference type="ARBA" id="ARBA00022801"/>
    </source>
</evidence>
<feature type="compositionally biased region" description="Acidic residues" evidence="6">
    <location>
        <begin position="337"/>
        <end position="347"/>
    </location>
</feature>
<dbReference type="PANTHER" id="PTHR43690:SF17">
    <property type="entry name" value="PROTEIN YHJJ"/>
    <property type="match status" value="1"/>
</dbReference>
<feature type="region of interest" description="Disordered" evidence="6">
    <location>
        <begin position="444"/>
        <end position="465"/>
    </location>
</feature>